<gene>
    <name evidence="3" type="ORF">N894_0007</name>
</gene>
<keyword evidence="3" id="KW-0614">Plasmid</keyword>
<keyword evidence="2" id="KW-0732">Signal</keyword>
<keyword evidence="1" id="KW-0175">Coiled coil</keyword>
<dbReference type="AlphaFoldDB" id="V5T8S9"/>
<dbReference type="RefSeq" id="WP_023893556.1">
    <property type="nucleotide sequence ID" value="NC_023026.1"/>
</dbReference>
<organism evidence="3">
    <name type="scientific">Francisella tularensis subsp. novicida PA10-7858</name>
    <dbReference type="NCBI Taxonomy" id="1386968"/>
    <lineage>
        <taxon>Bacteria</taxon>
        <taxon>Pseudomonadati</taxon>
        <taxon>Pseudomonadota</taxon>
        <taxon>Gammaproteobacteria</taxon>
        <taxon>Thiotrichales</taxon>
        <taxon>Francisellaceae</taxon>
        <taxon>Francisella</taxon>
    </lineage>
</organism>
<geneLocation type="plasmid" evidence="3">
    <name>pFNPA10</name>
</geneLocation>
<feature type="chain" id="PRO_5004741746" description="Type IV secretion system protein" evidence="2">
    <location>
        <begin position="23"/>
        <end position="243"/>
    </location>
</feature>
<proteinExistence type="predicted"/>
<feature type="signal peptide" evidence="2">
    <location>
        <begin position="1"/>
        <end position="22"/>
    </location>
</feature>
<evidence type="ECO:0000256" key="1">
    <source>
        <dbReference type="SAM" id="Coils"/>
    </source>
</evidence>
<name>V5T8S9_FRANO</name>
<reference evidence="3" key="1">
    <citation type="journal article" date="2014" name="Genome">
        <title>Comparative analyses of a putative Francisella conjugative element.</title>
        <authorList>
            <person name="Siddaramappa S."/>
            <person name="Challacombe J.F."/>
            <person name="Petersen J.M."/>
            <person name="Pillai S."/>
            <person name="Kuske C.R."/>
        </authorList>
    </citation>
    <scope>NUCLEOTIDE SEQUENCE</scope>
    <source>
        <strain evidence="3">PA10-7858</strain>
        <plasmid evidence="3">pFNPA10</plasmid>
    </source>
</reference>
<sequence>MKKFKFFILASFFCLNVNNSYATGMPVFDAMANFTASLSMSELVSHTATMSEQLAQGVQMVQAAEKNLKRFTDWTSVTNFKDMVNKVSEASRVGNSLGEASGGIAKSLESMGGDSTGALHVLKDTLKSAGAVIDEHSSALMKEANGFDSINKALEQGGADGMVSALQGNALLMQGIAKQNKEMNDNLAAANKLKIADIQERIQKEDEKIAKARNYKLAALKGYKDPKDDPDFDISKAPKVKLF</sequence>
<evidence type="ECO:0008006" key="4">
    <source>
        <dbReference type="Google" id="ProtNLM"/>
    </source>
</evidence>
<dbReference type="EMBL" id="KF640086">
    <property type="protein sequence ID" value="AHB60775.1"/>
    <property type="molecule type" value="Genomic_DNA"/>
</dbReference>
<protein>
    <recommendedName>
        <fullName evidence="4">Type IV secretion system protein</fullName>
    </recommendedName>
</protein>
<feature type="coiled-coil region" evidence="1">
    <location>
        <begin position="173"/>
        <end position="215"/>
    </location>
</feature>
<evidence type="ECO:0000313" key="3">
    <source>
        <dbReference type="EMBL" id="AHB60775.1"/>
    </source>
</evidence>
<evidence type="ECO:0000256" key="2">
    <source>
        <dbReference type="SAM" id="SignalP"/>
    </source>
</evidence>
<accession>V5T8S9</accession>